<comment type="caution">
    <text evidence="12">The sequence shown here is derived from an EMBL/GenBank/DDBJ whole genome shotgun (WGS) entry which is preliminary data.</text>
</comment>
<dbReference type="Pfam" id="PF10418">
    <property type="entry name" value="DHODB_Fe-S_bind"/>
    <property type="match status" value="1"/>
</dbReference>
<dbReference type="InterPro" id="IPR001433">
    <property type="entry name" value="OxRdtase_FAD/NAD-bd"/>
</dbReference>
<dbReference type="RefSeq" id="WP_125670981.1">
    <property type="nucleotide sequence ID" value="NZ_RCOS01000066.1"/>
</dbReference>
<evidence type="ECO:0000256" key="2">
    <source>
        <dbReference type="ARBA" id="ARBA00022630"/>
    </source>
</evidence>
<protein>
    <submittedName>
        <fullName evidence="12">Cytochrome-c3 hydrogenase subunit gamma</fullName>
    </submittedName>
</protein>
<dbReference type="EMBL" id="RCOS01000066">
    <property type="protein sequence ID" value="RSN75943.1"/>
    <property type="molecule type" value="Genomic_DNA"/>
</dbReference>
<evidence type="ECO:0000259" key="11">
    <source>
        <dbReference type="PROSITE" id="PS51384"/>
    </source>
</evidence>
<accession>A0A3R9QXL7</accession>
<keyword evidence="5" id="KW-0274">FAD</keyword>
<dbReference type="InterPro" id="IPR050353">
    <property type="entry name" value="PyrK_electron_transfer"/>
</dbReference>
<dbReference type="InterPro" id="IPR039261">
    <property type="entry name" value="FNR_nucleotide-bd"/>
</dbReference>
<dbReference type="InterPro" id="IPR008333">
    <property type="entry name" value="Cbr1-like_FAD-bd_dom"/>
</dbReference>
<evidence type="ECO:0000256" key="8">
    <source>
        <dbReference type="ARBA" id="ARBA00023014"/>
    </source>
</evidence>
<evidence type="ECO:0000256" key="6">
    <source>
        <dbReference type="ARBA" id="ARBA00022982"/>
    </source>
</evidence>
<comment type="cofactor">
    <cofactor evidence="10">
        <name>[2Fe-2S] cluster</name>
        <dbReference type="ChEBI" id="CHEBI:190135"/>
    </cofactor>
    <text evidence="10">Binds 1 [2Fe-2S] cluster per subunit.</text>
</comment>
<dbReference type="Pfam" id="PF00970">
    <property type="entry name" value="FAD_binding_6"/>
    <property type="match status" value="1"/>
</dbReference>
<dbReference type="NCBIfam" id="NF006220">
    <property type="entry name" value="PRK08345.1"/>
    <property type="match status" value="1"/>
</dbReference>
<sequence length="288" mass="32748">MFRSFSAKLLEVRELTPKEKLFTLRFIDPHLNDGFTYKPGQFVMVDLRGFGEFPISICSTPTRKGYIQLCVRKAGRLTKYMHELREGDVIGIRGPYGNGFPMEIMEKSKLLLVSGGLGMAPLRSVLWYALDSGKYAEIRLFYGTRSYEDILFKDEILNLLQHGQHMNCYVKLSYEIDSPHFSQLKSNCPQSVCKGLVTDLFEGEELDAENTYAIVCGPPVMYKFVVKELLSRNFSPGRIYMTLERRMRCGVGKCGHCIVGTSSSIKYVCKDGPVFTYWDALSTRGLIE</sequence>
<dbReference type="GO" id="GO:0046872">
    <property type="term" value="F:metal ion binding"/>
    <property type="evidence" value="ECO:0007669"/>
    <property type="project" value="UniProtKB-KW"/>
</dbReference>
<dbReference type="Proteomes" id="UP000277582">
    <property type="component" value="Unassembled WGS sequence"/>
</dbReference>
<dbReference type="Gene3D" id="2.10.240.10">
    <property type="entry name" value="Dihydroorotate dehydrogenase, electron transfer subunit"/>
    <property type="match status" value="1"/>
</dbReference>
<keyword evidence="3 10" id="KW-0001">2Fe-2S</keyword>
<evidence type="ECO:0000256" key="4">
    <source>
        <dbReference type="ARBA" id="ARBA00022723"/>
    </source>
</evidence>
<dbReference type="InterPro" id="IPR001709">
    <property type="entry name" value="Flavoprot_Pyr_Nucl_cyt_Rdtase"/>
</dbReference>
<gene>
    <name evidence="12" type="ORF">D6D85_05250</name>
</gene>
<evidence type="ECO:0000256" key="1">
    <source>
        <dbReference type="ARBA" id="ARBA00022448"/>
    </source>
</evidence>
<keyword evidence="4 10" id="KW-0479">Metal-binding</keyword>
<evidence type="ECO:0000256" key="5">
    <source>
        <dbReference type="ARBA" id="ARBA00022827"/>
    </source>
</evidence>
<dbReference type="InterPro" id="IPR037117">
    <property type="entry name" value="Dihydroorotate_DH_ele_sf"/>
</dbReference>
<dbReference type="PRINTS" id="PR00371">
    <property type="entry name" value="FPNCR"/>
</dbReference>
<keyword evidence="8 10" id="KW-0411">Iron-sulfur</keyword>
<name>A0A3R9QXL7_9CREN</name>
<keyword evidence="13" id="KW-1185">Reference proteome</keyword>
<keyword evidence="2" id="KW-0285">Flavoprotein</keyword>
<feature type="binding site" evidence="10">
    <location>
        <position position="254"/>
    </location>
    <ligand>
        <name>[2Fe-2S] cluster</name>
        <dbReference type="ChEBI" id="CHEBI:190135"/>
    </ligand>
</feature>
<feature type="binding site" evidence="10">
    <location>
        <position position="249"/>
    </location>
    <ligand>
        <name>[2Fe-2S] cluster</name>
        <dbReference type="ChEBI" id="CHEBI:190135"/>
    </ligand>
</feature>
<dbReference type="OrthoDB" id="35401at2157"/>
<dbReference type="AlphaFoldDB" id="A0A3R9QXL7"/>
<evidence type="ECO:0000256" key="3">
    <source>
        <dbReference type="ARBA" id="ARBA00022714"/>
    </source>
</evidence>
<evidence type="ECO:0000313" key="13">
    <source>
        <dbReference type="Proteomes" id="UP000277582"/>
    </source>
</evidence>
<reference evidence="12 13" key="1">
    <citation type="submission" date="2018-10" db="EMBL/GenBank/DDBJ databases">
        <title>Co-occurring genomic capacity for anaerobic methane metabolism and dissimilatory sulfite reduction discovered in the Korarchaeota.</title>
        <authorList>
            <person name="Mckay L.J."/>
            <person name="Dlakic M."/>
            <person name="Fields M.W."/>
            <person name="Delmont T.O."/>
            <person name="Eren A.M."/>
            <person name="Jay Z.J."/>
            <person name="Klingelsmith K.B."/>
            <person name="Rusch D.B."/>
            <person name="Inskeep W.P."/>
        </authorList>
    </citation>
    <scope>NUCLEOTIDE SEQUENCE [LARGE SCALE GENOMIC DNA]</scope>
    <source>
        <strain evidence="12 13">MDKW</strain>
    </source>
</reference>
<evidence type="ECO:0000256" key="7">
    <source>
        <dbReference type="ARBA" id="ARBA00023004"/>
    </source>
</evidence>
<dbReference type="Gene3D" id="3.40.50.80">
    <property type="entry name" value="Nucleotide-binding domain of ferredoxin-NADP reductase (FNR) module"/>
    <property type="match status" value="1"/>
</dbReference>
<feature type="binding site" evidence="10">
    <location>
        <position position="269"/>
    </location>
    <ligand>
        <name>[2Fe-2S] cluster</name>
        <dbReference type="ChEBI" id="CHEBI:190135"/>
    </ligand>
</feature>
<dbReference type="GO" id="GO:0050660">
    <property type="term" value="F:flavin adenine dinucleotide binding"/>
    <property type="evidence" value="ECO:0007669"/>
    <property type="project" value="InterPro"/>
</dbReference>
<dbReference type="PROSITE" id="PS51384">
    <property type="entry name" value="FAD_FR"/>
    <property type="match status" value="1"/>
</dbReference>
<keyword evidence="7 10" id="KW-0408">Iron</keyword>
<dbReference type="InterPro" id="IPR017938">
    <property type="entry name" value="Riboflavin_synthase-like_b-brl"/>
</dbReference>
<comment type="cofactor">
    <cofactor evidence="9">
        <name>[2Fe-2S] cluster</name>
        <dbReference type="ChEBI" id="CHEBI:190135"/>
    </cofactor>
</comment>
<dbReference type="Pfam" id="PF00175">
    <property type="entry name" value="NAD_binding_1"/>
    <property type="match status" value="1"/>
</dbReference>
<feature type="binding site" evidence="10">
    <location>
        <position position="257"/>
    </location>
    <ligand>
        <name>[2Fe-2S] cluster</name>
        <dbReference type="ChEBI" id="CHEBI:190135"/>
    </ligand>
</feature>
<dbReference type="GO" id="GO:0051537">
    <property type="term" value="F:2 iron, 2 sulfur cluster binding"/>
    <property type="evidence" value="ECO:0007669"/>
    <property type="project" value="UniProtKB-KW"/>
</dbReference>
<keyword evidence="6" id="KW-0249">Electron transport</keyword>
<dbReference type="CDD" id="cd06221">
    <property type="entry name" value="sulfite_reductase_like"/>
    <property type="match status" value="1"/>
</dbReference>
<evidence type="ECO:0000313" key="12">
    <source>
        <dbReference type="EMBL" id="RSN75943.1"/>
    </source>
</evidence>
<dbReference type="GO" id="GO:0016491">
    <property type="term" value="F:oxidoreductase activity"/>
    <property type="evidence" value="ECO:0007669"/>
    <property type="project" value="InterPro"/>
</dbReference>
<dbReference type="GO" id="GO:0006221">
    <property type="term" value="P:pyrimidine nucleotide biosynthetic process"/>
    <property type="evidence" value="ECO:0007669"/>
    <property type="project" value="InterPro"/>
</dbReference>
<dbReference type="PRINTS" id="PR00410">
    <property type="entry name" value="PHEHYDRXLASE"/>
</dbReference>
<organism evidence="12 13">
    <name type="scientific">Candidatus Methanodesulfokora washburnensis</name>
    <dbReference type="NCBI Taxonomy" id="2478471"/>
    <lineage>
        <taxon>Archaea</taxon>
        <taxon>Thermoproteota</taxon>
        <taxon>Candidatus Korarchaeia</taxon>
        <taxon>Candidatus Korarchaeia incertae sedis</taxon>
        <taxon>Candidatus Methanodesulfokora</taxon>
    </lineage>
</organism>
<dbReference type="Gene3D" id="2.40.30.10">
    <property type="entry name" value="Translation factors"/>
    <property type="match status" value="1"/>
</dbReference>
<dbReference type="PANTHER" id="PTHR43513:SF1">
    <property type="entry name" value="ANAEROBIC SULFITE REDUCTASE SUBUNIT B"/>
    <property type="match status" value="1"/>
</dbReference>
<dbReference type="PANTHER" id="PTHR43513">
    <property type="entry name" value="DIHYDROOROTATE DEHYDROGENASE B (NAD(+)), ELECTRON TRANSFER SUBUNIT"/>
    <property type="match status" value="1"/>
</dbReference>
<dbReference type="InterPro" id="IPR017927">
    <property type="entry name" value="FAD-bd_FR_type"/>
</dbReference>
<evidence type="ECO:0000256" key="10">
    <source>
        <dbReference type="PIRSR" id="PIRSR006816-2"/>
    </source>
</evidence>
<dbReference type="InterPro" id="IPR012165">
    <property type="entry name" value="Cyt_c3_hydrogenase_gsu"/>
</dbReference>
<feature type="domain" description="FAD-binding FR-type" evidence="11">
    <location>
        <begin position="2"/>
        <end position="102"/>
    </location>
</feature>
<dbReference type="PIRSF" id="PIRSF006816">
    <property type="entry name" value="Cyc3_hyd_g"/>
    <property type="match status" value="1"/>
</dbReference>
<dbReference type="SUPFAM" id="SSF52343">
    <property type="entry name" value="Ferredoxin reductase-like, C-terminal NADP-linked domain"/>
    <property type="match status" value="1"/>
</dbReference>
<dbReference type="InterPro" id="IPR019480">
    <property type="entry name" value="Dihydroorotate_DH_Fe-S-bd"/>
</dbReference>
<proteinExistence type="predicted"/>
<evidence type="ECO:0000256" key="9">
    <source>
        <dbReference type="ARBA" id="ARBA00034078"/>
    </source>
</evidence>
<dbReference type="SUPFAM" id="SSF63380">
    <property type="entry name" value="Riboflavin synthase domain-like"/>
    <property type="match status" value="1"/>
</dbReference>
<keyword evidence="1" id="KW-0813">Transport</keyword>